<protein>
    <submittedName>
        <fullName evidence="2">Uncharacterized protein</fullName>
    </submittedName>
</protein>
<comment type="caution">
    <text evidence="2">The sequence shown here is derived from an EMBL/GenBank/DDBJ whole genome shotgun (WGS) entry which is preliminary data.</text>
</comment>
<reference evidence="2" key="1">
    <citation type="submission" date="2019-08" db="EMBL/GenBank/DDBJ databases">
        <authorList>
            <person name="Kucharzyk K."/>
            <person name="Murdoch R.W."/>
            <person name="Higgins S."/>
            <person name="Loffler F."/>
        </authorList>
    </citation>
    <scope>NUCLEOTIDE SEQUENCE</scope>
</reference>
<proteinExistence type="predicted"/>
<sequence length="140" mass="14019">MNGAGADGSTQVATVAAPVHKRLIDGNLAEQIVHIVIGTCALAEYHAFAGGGRCIAHAVNLFAIGVGAAQGAQKDGVANRTGLPGRFGQILKLEEHTFAGASAHIGGGNADLRSEGHGMANKQGIQGSSQGLGLESVKQA</sequence>
<feature type="compositionally biased region" description="Low complexity" evidence="1">
    <location>
        <begin position="123"/>
        <end position="134"/>
    </location>
</feature>
<evidence type="ECO:0000256" key="1">
    <source>
        <dbReference type="SAM" id="MobiDB-lite"/>
    </source>
</evidence>
<feature type="region of interest" description="Disordered" evidence="1">
    <location>
        <begin position="116"/>
        <end position="140"/>
    </location>
</feature>
<name>A0A645H2W3_9ZZZZ</name>
<dbReference type="EMBL" id="VSSQ01085844">
    <property type="protein sequence ID" value="MPN33368.1"/>
    <property type="molecule type" value="Genomic_DNA"/>
</dbReference>
<gene>
    <name evidence="2" type="ORF">SDC9_180854</name>
</gene>
<accession>A0A645H2W3</accession>
<organism evidence="2">
    <name type="scientific">bioreactor metagenome</name>
    <dbReference type="NCBI Taxonomy" id="1076179"/>
    <lineage>
        <taxon>unclassified sequences</taxon>
        <taxon>metagenomes</taxon>
        <taxon>ecological metagenomes</taxon>
    </lineage>
</organism>
<dbReference type="AlphaFoldDB" id="A0A645H2W3"/>
<evidence type="ECO:0000313" key="2">
    <source>
        <dbReference type="EMBL" id="MPN33368.1"/>
    </source>
</evidence>